<evidence type="ECO:0000256" key="7">
    <source>
        <dbReference type="ARBA" id="ARBA00023242"/>
    </source>
</evidence>
<proteinExistence type="inferred from homology"/>
<dbReference type="Pfam" id="PF07716">
    <property type="entry name" value="bZIP_2"/>
    <property type="match status" value="1"/>
</dbReference>
<dbReference type="InParanoid" id="A0A2T3AED6"/>
<dbReference type="GO" id="GO:0006986">
    <property type="term" value="P:response to unfolded protein"/>
    <property type="evidence" value="ECO:0007669"/>
    <property type="project" value="UniProtKB-KW"/>
</dbReference>
<dbReference type="GO" id="GO:0000981">
    <property type="term" value="F:DNA-binding transcription factor activity, RNA polymerase II-specific"/>
    <property type="evidence" value="ECO:0007669"/>
    <property type="project" value="InterPro"/>
</dbReference>
<feature type="compositionally biased region" description="Polar residues" evidence="8">
    <location>
        <begin position="1"/>
        <end position="14"/>
    </location>
</feature>
<dbReference type="PANTHER" id="PTHR46714">
    <property type="entry name" value="TRANSCRIPTIONAL ACTIVATOR HAC1"/>
    <property type="match status" value="1"/>
</dbReference>
<comment type="similarity">
    <text evidence="2">Belongs to the bZIP family.</text>
</comment>
<dbReference type="SUPFAM" id="SSF57959">
    <property type="entry name" value="Leucine zipper domain"/>
    <property type="match status" value="1"/>
</dbReference>
<dbReference type="EMBL" id="KZ678402">
    <property type="protein sequence ID" value="PSR94002.1"/>
    <property type="molecule type" value="Genomic_DNA"/>
</dbReference>
<evidence type="ECO:0000256" key="2">
    <source>
        <dbReference type="ARBA" id="ARBA00007163"/>
    </source>
</evidence>
<gene>
    <name evidence="10" type="ORF">BD289DRAFT_472693</name>
</gene>
<dbReference type="InterPro" id="IPR004827">
    <property type="entry name" value="bZIP"/>
</dbReference>
<accession>A0A2T3AED6</accession>
<reference evidence="10 11" key="1">
    <citation type="journal article" date="2018" name="Mycol. Prog.">
        <title>Coniella lustricola, a new species from submerged detritus.</title>
        <authorList>
            <person name="Raudabaugh D.B."/>
            <person name="Iturriaga T."/>
            <person name="Carver A."/>
            <person name="Mondo S."/>
            <person name="Pangilinan J."/>
            <person name="Lipzen A."/>
            <person name="He G."/>
            <person name="Amirebrahimi M."/>
            <person name="Grigoriev I.V."/>
            <person name="Miller A.N."/>
        </authorList>
    </citation>
    <scope>NUCLEOTIDE SEQUENCE [LARGE SCALE GENOMIC DNA]</scope>
    <source>
        <strain evidence="10 11">B22-T-1</strain>
    </source>
</reference>
<dbReference type="GO" id="GO:0005634">
    <property type="term" value="C:nucleus"/>
    <property type="evidence" value="ECO:0007669"/>
    <property type="project" value="UniProtKB-SubCell"/>
</dbReference>
<dbReference type="InterPro" id="IPR046347">
    <property type="entry name" value="bZIP_sf"/>
</dbReference>
<organism evidence="10 11">
    <name type="scientific">Coniella lustricola</name>
    <dbReference type="NCBI Taxonomy" id="2025994"/>
    <lineage>
        <taxon>Eukaryota</taxon>
        <taxon>Fungi</taxon>
        <taxon>Dikarya</taxon>
        <taxon>Ascomycota</taxon>
        <taxon>Pezizomycotina</taxon>
        <taxon>Sordariomycetes</taxon>
        <taxon>Sordariomycetidae</taxon>
        <taxon>Diaporthales</taxon>
        <taxon>Schizoparmaceae</taxon>
        <taxon>Coniella</taxon>
    </lineage>
</organism>
<dbReference type="InterPro" id="IPR044280">
    <property type="entry name" value="Hac1/HY5"/>
</dbReference>
<evidence type="ECO:0000256" key="4">
    <source>
        <dbReference type="ARBA" id="ARBA00023125"/>
    </source>
</evidence>
<keyword evidence="6" id="KW-0834">Unfolded protein response</keyword>
<dbReference type="Gene3D" id="1.20.5.170">
    <property type="match status" value="1"/>
</dbReference>
<name>A0A2T3AED6_9PEZI</name>
<keyword evidence="4" id="KW-0238">DNA-binding</keyword>
<keyword evidence="11" id="KW-1185">Reference proteome</keyword>
<dbReference type="GO" id="GO:0003677">
    <property type="term" value="F:DNA binding"/>
    <property type="evidence" value="ECO:0007669"/>
    <property type="project" value="UniProtKB-KW"/>
</dbReference>
<dbReference type="Proteomes" id="UP000241462">
    <property type="component" value="Unassembled WGS sequence"/>
</dbReference>
<feature type="domain" description="BZIP" evidence="9">
    <location>
        <begin position="107"/>
        <end position="170"/>
    </location>
</feature>
<dbReference type="SMART" id="SM00338">
    <property type="entry name" value="BRLZ"/>
    <property type="match status" value="1"/>
</dbReference>
<evidence type="ECO:0000259" key="9">
    <source>
        <dbReference type="PROSITE" id="PS50217"/>
    </source>
</evidence>
<comment type="subcellular location">
    <subcellularLocation>
        <location evidence="1">Nucleus</location>
    </subcellularLocation>
</comment>
<keyword evidence="5" id="KW-0804">Transcription</keyword>
<evidence type="ECO:0000256" key="3">
    <source>
        <dbReference type="ARBA" id="ARBA00023015"/>
    </source>
</evidence>
<dbReference type="PROSITE" id="PS50217">
    <property type="entry name" value="BZIP"/>
    <property type="match status" value="1"/>
</dbReference>
<dbReference type="GO" id="GO:0045944">
    <property type="term" value="P:positive regulation of transcription by RNA polymerase II"/>
    <property type="evidence" value="ECO:0007669"/>
    <property type="project" value="InterPro"/>
</dbReference>
<sequence length="482" mass="53406">MDHQSSLLTPSPQVKSEDYLGDDSMLPPLFGSEFAPDHIDPSDLLSPSGSQMQAMSPSEFGSPAPESTPEASDKKPTKKRKSWGQVLPEPKTNLPPRKRAKTEDEKEQRRVERVLRNRRAAQSSRERKRQETEALATRNQELENALIALTQKFNALEKELRRVKPELGGISTSSDSQLTFSQPLFACPSAAPQVAEAENASQETMSQPTLDLINSLVRQQQADGETPKTVDPTCISPALTPIAEEPSEEPVTVTLDSSLLQQPAPVTEAVADSTTRLTQYSAAVLCDLQCQRLVETTTPSFSAVSELQTMALHFSRTFFTFMLLAMYHLQKQTQLISIIKLVTNTTSTSLLRGTTTCPTLPTPTTTTNSCKPLRLRLLRQLLTSNRQLARPLLDATLEVLRLKQCRNGDMAGMQFLGCLSIAEDLPSVDRLMALAVSLRIMEQRIESKFERNGVFAIDEALSGLQRSGVQWRPHVDYEDLSE</sequence>
<evidence type="ECO:0000256" key="5">
    <source>
        <dbReference type="ARBA" id="ARBA00023163"/>
    </source>
</evidence>
<evidence type="ECO:0000256" key="8">
    <source>
        <dbReference type="SAM" id="MobiDB-lite"/>
    </source>
</evidence>
<feature type="compositionally biased region" description="Basic and acidic residues" evidence="8">
    <location>
        <begin position="101"/>
        <end position="115"/>
    </location>
</feature>
<evidence type="ECO:0000256" key="1">
    <source>
        <dbReference type="ARBA" id="ARBA00004123"/>
    </source>
</evidence>
<evidence type="ECO:0000313" key="11">
    <source>
        <dbReference type="Proteomes" id="UP000241462"/>
    </source>
</evidence>
<keyword evidence="3" id="KW-0805">Transcription regulation</keyword>
<evidence type="ECO:0000256" key="6">
    <source>
        <dbReference type="ARBA" id="ARBA00023230"/>
    </source>
</evidence>
<protein>
    <recommendedName>
        <fullName evidence="9">BZIP domain-containing protein</fullName>
    </recommendedName>
</protein>
<dbReference type="PANTHER" id="PTHR46714:SF6">
    <property type="entry name" value="TRANSCRIPTIONAL ACTIVATOR HAC1"/>
    <property type="match status" value="1"/>
</dbReference>
<evidence type="ECO:0000313" key="10">
    <source>
        <dbReference type="EMBL" id="PSR94002.1"/>
    </source>
</evidence>
<feature type="region of interest" description="Disordered" evidence="8">
    <location>
        <begin position="1"/>
        <end position="134"/>
    </location>
</feature>
<dbReference type="OrthoDB" id="674948at2759"/>
<dbReference type="AlphaFoldDB" id="A0A2T3AED6"/>
<keyword evidence="7" id="KW-0539">Nucleus</keyword>
<feature type="compositionally biased region" description="Polar residues" evidence="8">
    <location>
        <begin position="45"/>
        <end position="56"/>
    </location>
</feature>
<dbReference type="STRING" id="2025994.A0A2T3AED6"/>